<proteinExistence type="predicted"/>
<name>A0A0B7HEC7_9FLAO</name>
<dbReference type="STRING" id="28189.CCYN74_90030"/>
<feature type="transmembrane region" description="Helical" evidence="1">
    <location>
        <begin position="20"/>
        <end position="43"/>
    </location>
</feature>
<sequence length="51" mass="6188">MKQNFAEVKSRQSFYFYTSIHNHLFLGNLQIKIDIIFLAFNIYSKIILKYQ</sequence>
<protein>
    <submittedName>
        <fullName evidence="2">Uncharacterized protein</fullName>
    </submittedName>
</protein>
<dbReference type="EMBL" id="CDOD01000023">
    <property type="protein sequence ID" value="CEN35938.1"/>
    <property type="molecule type" value="Genomic_DNA"/>
</dbReference>
<reference evidence="3" key="1">
    <citation type="submission" date="2015-01" db="EMBL/GenBank/DDBJ databases">
        <authorList>
            <person name="MANFREDI Pablo"/>
        </authorList>
    </citation>
    <scope>NUCLEOTIDE SEQUENCE [LARGE SCALE GENOMIC DNA]</scope>
    <source>
        <strain evidence="3">Ccyn2B</strain>
    </source>
</reference>
<dbReference type="AlphaFoldDB" id="A0A0B7HEC7"/>
<keyword evidence="1" id="KW-0472">Membrane</keyword>
<organism evidence="2 3">
    <name type="scientific">Capnocytophaga cynodegmi</name>
    <dbReference type="NCBI Taxonomy" id="28189"/>
    <lineage>
        <taxon>Bacteria</taxon>
        <taxon>Pseudomonadati</taxon>
        <taxon>Bacteroidota</taxon>
        <taxon>Flavobacteriia</taxon>
        <taxon>Flavobacteriales</taxon>
        <taxon>Flavobacteriaceae</taxon>
        <taxon>Capnocytophaga</taxon>
    </lineage>
</organism>
<keyword evidence="3" id="KW-1185">Reference proteome</keyword>
<keyword evidence="1" id="KW-0812">Transmembrane</keyword>
<keyword evidence="1" id="KW-1133">Transmembrane helix</keyword>
<gene>
    <name evidence="2" type="ORF">CCYN2B_30002</name>
</gene>
<accession>A0A0B7HEC7</accession>
<evidence type="ECO:0000313" key="2">
    <source>
        <dbReference type="EMBL" id="CEN35938.1"/>
    </source>
</evidence>
<evidence type="ECO:0000313" key="3">
    <source>
        <dbReference type="Proteomes" id="UP000038055"/>
    </source>
</evidence>
<dbReference type="Proteomes" id="UP000038055">
    <property type="component" value="Unassembled WGS sequence"/>
</dbReference>
<evidence type="ECO:0000256" key="1">
    <source>
        <dbReference type="SAM" id="Phobius"/>
    </source>
</evidence>